<gene>
    <name evidence="1" type="ORF">ALC60_07533</name>
</gene>
<dbReference type="STRING" id="64791.A0A151X058"/>
<organism evidence="1 2">
    <name type="scientific">Mycetomoellerius zeteki</name>
    <dbReference type="NCBI Taxonomy" id="64791"/>
    <lineage>
        <taxon>Eukaryota</taxon>
        <taxon>Metazoa</taxon>
        <taxon>Ecdysozoa</taxon>
        <taxon>Arthropoda</taxon>
        <taxon>Hexapoda</taxon>
        <taxon>Insecta</taxon>
        <taxon>Pterygota</taxon>
        <taxon>Neoptera</taxon>
        <taxon>Endopterygota</taxon>
        <taxon>Hymenoptera</taxon>
        <taxon>Apocrita</taxon>
        <taxon>Aculeata</taxon>
        <taxon>Formicoidea</taxon>
        <taxon>Formicidae</taxon>
        <taxon>Myrmicinae</taxon>
        <taxon>Mycetomoellerius</taxon>
    </lineage>
</organism>
<protein>
    <recommendedName>
        <fullName evidence="3">Retrotransposon gag domain-containing protein</fullName>
    </recommendedName>
</protein>
<evidence type="ECO:0008006" key="3">
    <source>
        <dbReference type="Google" id="ProtNLM"/>
    </source>
</evidence>
<evidence type="ECO:0000313" key="2">
    <source>
        <dbReference type="Proteomes" id="UP000075809"/>
    </source>
</evidence>
<dbReference type="AlphaFoldDB" id="A0A151X058"/>
<dbReference type="Proteomes" id="UP000075809">
    <property type="component" value="Unassembled WGS sequence"/>
</dbReference>
<dbReference type="PANTHER" id="PTHR33198">
    <property type="entry name" value="ANK_REP_REGION DOMAIN-CONTAINING PROTEIN-RELATED"/>
    <property type="match status" value="1"/>
</dbReference>
<dbReference type="EMBL" id="KQ982635">
    <property type="protein sequence ID" value="KYQ53341.1"/>
    <property type="molecule type" value="Genomic_DNA"/>
</dbReference>
<keyword evidence="2" id="KW-1185">Reference proteome</keyword>
<dbReference type="PANTHER" id="PTHR33198:SF20">
    <property type="entry name" value="RETROTRANSPOSON GAG DOMAIN-CONTAINING PROTEIN"/>
    <property type="match status" value="1"/>
</dbReference>
<name>A0A151X058_9HYME</name>
<evidence type="ECO:0000313" key="1">
    <source>
        <dbReference type="EMBL" id="KYQ53341.1"/>
    </source>
</evidence>
<proteinExistence type="predicted"/>
<sequence>MKLLCKLPKGLGTNGNLNENWHKVRQSFDIFLKVTNNIIKSDEVKIAVLLNIVGKDGIELYNKFNLQEAEKKDLTKVLQCFEEHCNPKKNIVHETYKFFNRIQQEGEAFESFLADIKKLSQMCEFGTMTNRMIRDKIVSGIRDKALQDKLLKMEDLNLQKAINYCRAAEIRERSLQEGKSKKYGLRKKVTQKSNKVRSRKTTQISNCSVCNTKHGPNKCLAYGKNHKECSKLNYLPGKKFFTYNNIYIYEII</sequence>
<accession>A0A151X058</accession>
<reference evidence="1 2" key="1">
    <citation type="submission" date="2015-09" db="EMBL/GenBank/DDBJ databases">
        <title>Trachymyrmex zeteki WGS genome.</title>
        <authorList>
            <person name="Nygaard S."/>
            <person name="Hu H."/>
            <person name="Boomsma J."/>
            <person name="Zhang G."/>
        </authorList>
    </citation>
    <scope>NUCLEOTIDE SEQUENCE [LARGE SCALE GENOMIC DNA]</scope>
    <source>
        <strain evidence="1">Tzet28-1</strain>
        <tissue evidence="1">Whole body</tissue>
    </source>
</reference>